<accession>A0A3P7LVG4</accession>
<dbReference type="InterPro" id="IPR018482">
    <property type="entry name" value="Znf-C4H2"/>
</dbReference>
<dbReference type="EMBL" id="UYRU01048637">
    <property type="protein sequence ID" value="VDN10191.1"/>
    <property type="molecule type" value="Genomic_DNA"/>
</dbReference>
<proteinExistence type="predicted"/>
<dbReference type="Pfam" id="PF10146">
    <property type="entry name" value="zf-C4H2"/>
    <property type="match status" value="1"/>
</dbReference>
<organism evidence="3 4">
    <name type="scientific">Dibothriocephalus latus</name>
    <name type="common">Fish tapeworm</name>
    <name type="synonym">Diphyllobothrium latum</name>
    <dbReference type="NCBI Taxonomy" id="60516"/>
    <lineage>
        <taxon>Eukaryota</taxon>
        <taxon>Metazoa</taxon>
        <taxon>Spiralia</taxon>
        <taxon>Lophotrochozoa</taxon>
        <taxon>Platyhelminthes</taxon>
        <taxon>Cestoda</taxon>
        <taxon>Eucestoda</taxon>
        <taxon>Diphyllobothriidea</taxon>
        <taxon>Diphyllobothriidae</taxon>
        <taxon>Dibothriocephalus</taxon>
    </lineage>
</organism>
<evidence type="ECO:0000256" key="2">
    <source>
        <dbReference type="SAM" id="MobiDB-lite"/>
    </source>
</evidence>
<reference evidence="3 4" key="1">
    <citation type="submission" date="2018-11" db="EMBL/GenBank/DDBJ databases">
        <authorList>
            <consortium name="Pathogen Informatics"/>
        </authorList>
    </citation>
    <scope>NUCLEOTIDE SEQUENCE [LARGE SCALE GENOMIC DNA]</scope>
</reference>
<evidence type="ECO:0000313" key="3">
    <source>
        <dbReference type="EMBL" id="VDN10191.1"/>
    </source>
</evidence>
<evidence type="ECO:0000313" key="4">
    <source>
        <dbReference type="Proteomes" id="UP000281553"/>
    </source>
</evidence>
<dbReference type="AlphaFoldDB" id="A0A3P7LVG4"/>
<dbReference type="GO" id="GO:0005634">
    <property type="term" value="C:nucleus"/>
    <property type="evidence" value="ECO:0007669"/>
    <property type="project" value="TreeGrafter"/>
</dbReference>
<feature type="coiled-coil region" evidence="1">
    <location>
        <begin position="13"/>
        <end position="71"/>
    </location>
</feature>
<protein>
    <submittedName>
        <fullName evidence="3">Uncharacterized protein</fullName>
    </submittedName>
</protein>
<keyword evidence="4" id="KW-1185">Reference proteome</keyword>
<keyword evidence="1" id="KW-0175">Coiled coil</keyword>
<dbReference type="PANTHER" id="PTHR31058:SF2">
    <property type="entry name" value="ZINC FINGER C4H2 DOMAIN-CONTAINING PROTEIN"/>
    <property type="match status" value="1"/>
</dbReference>
<dbReference type="OrthoDB" id="20865at2759"/>
<dbReference type="GO" id="GO:0045666">
    <property type="term" value="P:positive regulation of neuron differentiation"/>
    <property type="evidence" value="ECO:0007669"/>
    <property type="project" value="TreeGrafter"/>
</dbReference>
<evidence type="ECO:0000256" key="1">
    <source>
        <dbReference type="SAM" id="Coils"/>
    </source>
</evidence>
<name>A0A3P7LVG4_DIBLA</name>
<sequence>MSVAGGVCQLETIKAAKEKSQQLQEVSDKLSDTVAFFSKESLHIKEYEAELETLIQERAFYQEQLRLIEKDAVYVERAILEANIDKLKALRLANSLFNEYSCLLSEVNSLRSNLGLSNLEDKRTPDTVALISPNMPSNASSTVEVTPNATDHPSDGPPLLE</sequence>
<feature type="non-terminal residue" evidence="3">
    <location>
        <position position="161"/>
    </location>
</feature>
<feature type="compositionally biased region" description="Polar residues" evidence="2">
    <location>
        <begin position="134"/>
        <end position="151"/>
    </location>
</feature>
<dbReference type="Proteomes" id="UP000281553">
    <property type="component" value="Unassembled WGS sequence"/>
</dbReference>
<dbReference type="PANTHER" id="PTHR31058">
    <property type="entry name" value="ZINC FINGER C4H2 DOMAIN-CONTAINING PROTEIN"/>
    <property type="match status" value="1"/>
</dbReference>
<gene>
    <name evidence="3" type="ORF">DILT_LOCUS6022</name>
</gene>
<feature type="region of interest" description="Disordered" evidence="2">
    <location>
        <begin position="131"/>
        <end position="161"/>
    </location>
</feature>